<dbReference type="EMBL" id="BAABHB010000005">
    <property type="protein sequence ID" value="GAA4408452.1"/>
    <property type="molecule type" value="Genomic_DNA"/>
</dbReference>
<dbReference type="Gene3D" id="3.30.465.10">
    <property type="match status" value="1"/>
</dbReference>
<keyword evidence="3" id="KW-0560">Oxidoreductase</keyword>
<organism evidence="5 6">
    <name type="scientific">Nibrella viscosa</name>
    <dbReference type="NCBI Taxonomy" id="1084524"/>
    <lineage>
        <taxon>Bacteria</taxon>
        <taxon>Pseudomonadati</taxon>
        <taxon>Bacteroidota</taxon>
        <taxon>Cytophagia</taxon>
        <taxon>Cytophagales</taxon>
        <taxon>Spirosomataceae</taxon>
        <taxon>Nibrella</taxon>
    </lineage>
</organism>
<dbReference type="SUPFAM" id="SSF56176">
    <property type="entry name" value="FAD-binding/transporter-associated domain-like"/>
    <property type="match status" value="1"/>
</dbReference>
<keyword evidence="1" id="KW-0285">Flavoprotein</keyword>
<dbReference type="PANTHER" id="PTHR42659:SF2">
    <property type="entry name" value="XANTHINE DEHYDROGENASE SUBUNIT C-RELATED"/>
    <property type="match status" value="1"/>
</dbReference>
<feature type="domain" description="FAD-binding PCMH-type" evidence="4">
    <location>
        <begin position="1"/>
        <end position="177"/>
    </location>
</feature>
<dbReference type="InterPro" id="IPR051312">
    <property type="entry name" value="Diverse_Substr_Oxidored"/>
</dbReference>
<dbReference type="PANTHER" id="PTHR42659">
    <property type="entry name" value="XANTHINE DEHYDROGENASE SUBUNIT C-RELATED"/>
    <property type="match status" value="1"/>
</dbReference>
<comment type="caution">
    <text evidence="5">The sequence shown here is derived from an EMBL/GenBank/DDBJ whole genome shotgun (WGS) entry which is preliminary data.</text>
</comment>
<dbReference type="SMART" id="SM01092">
    <property type="entry name" value="CO_deh_flav_C"/>
    <property type="match status" value="1"/>
</dbReference>
<dbReference type="Gene3D" id="3.30.390.50">
    <property type="entry name" value="CO dehydrogenase flavoprotein, C-terminal domain"/>
    <property type="match status" value="1"/>
</dbReference>
<gene>
    <name evidence="5" type="ORF">GCM10023187_30320</name>
</gene>
<dbReference type="InterPro" id="IPR036683">
    <property type="entry name" value="CO_DH_flav_C_dom_sf"/>
</dbReference>
<evidence type="ECO:0000313" key="6">
    <source>
        <dbReference type="Proteomes" id="UP001500936"/>
    </source>
</evidence>
<dbReference type="InterPro" id="IPR016167">
    <property type="entry name" value="FAD-bd_PCMH_sub1"/>
</dbReference>
<sequence>MIAAEFNYEAPTTLDEAIALLQKYGDEAKILSGGHSLIPMMKLRFASPEHIIDINGIPGLADINIEDETLKIGALTREAQLEHSDLLKQHFPIFGDVTKLIADPQVRNMGTIGGNLAHGDAANDHPAVMMALNATVVATGPEGNREIPIDEFFYGFYTTALQPDEILTEIRIPLPGPGTGSAYHKLERKVGDYATAGVAVQLTLDSNGVCTYAGIGLTNVNPVPLRATRSEEALRGKTLTDEVIAEAARYASEDCNPSADLRGDEEYKRAMVGVLVKRMIHKAAERAMA</sequence>
<dbReference type="Proteomes" id="UP001500936">
    <property type="component" value="Unassembled WGS sequence"/>
</dbReference>
<evidence type="ECO:0000256" key="1">
    <source>
        <dbReference type="ARBA" id="ARBA00022630"/>
    </source>
</evidence>
<evidence type="ECO:0000256" key="2">
    <source>
        <dbReference type="ARBA" id="ARBA00022827"/>
    </source>
</evidence>
<dbReference type="SUPFAM" id="SSF55447">
    <property type="entry name" value="CO dehydrogenase flavoprotein C-terminal domain-like"/>
    <property type="match status" value="1"/>
</dbReference>
<dbReference type="InterPro" id="IPR016166">
    <property type="entry name" value="FAD-bd_PCMH"/>
</dbReference>
<dbReference type="InterPro" id="IPR016169">
    <property type="entry name" value="FAD-bd_PCMH_sub2"/>
</dbReference>
<keyword evidence="2" id="KW-0274">FAD</keyword>
<proteinExistence type="predicted"/>
<dbReference type="Gene3D" id="3.30.43.10">
    <property type="entry name" value="Uridine Diphospho-n-acetylenolpyruvylglucosamine Reductase, domain 2"/>
    <property type="match status" value="1"/>
</dbReference>
<dbReference type="Pfam" id="PF03450">
    <property type="entry name" value="CO_deh_flav_C"/>
    <property type="match status" value="1"/>
</dbReference>
<evidence type="ECO:0000256" key="3">
    <source>
        <dbReference type="ARBA" id="ARBA00023002"/>
    </source>
</evidence>
<dbReference type="RefSeq" id="WP_345268579.1">
    <property type="nucleotide sequence ID" value="NZ_BAABHB010000005.1"/>
</dbReference>
<evidence type="ECO:0000259" key="4">
    <source>
        <dbReference type="PROSITE" id="PS51387"/>
    </source>
</evidence>
<dbReference type="Pfam" id="PF00941">
    <property type="entry name" value="FAD_binding_5"/>
    <property type="match status" value="1"/>
</dbReference>
<dbReference type="InterPro" id="IPR005107">
    <property type="entry name" value="CO_DH_flav_C"/>
</dbReference>
<dbReference type="PROSITE" id="PS51387">
    <property type="entry name" value="FAD_PCMH"/>
    <property type="match status" value="1"/>
</dbReference>
<protein>
    <submittedName>
        <fullName evidence="5">Xanthine dehydrogenase family protein subunit M</fullName>
    </submittedName>
</protein>
<dbReference type="InterPro" id="IPR002346">
    <property type="entry name" value="Mopterin_DH_FAD-bd"/>
</dbReference>
<accession>A0ABP8KJD6</accession>
<dbReference type="InterPro" id="IPR036318">
    <property type="entry name" value="FAD-bd_PCMH-like_sf"/>
</dbReference>
<reference evidence="6" key="1">
    <citation type="journal article" date="2019" name="Int. J. Syst. Evol. Microbiol.">
        <title>The Global Catalogue of Microorganisms (GCM) 10K type strain sequencing project: providing services to taxonomists for standard genome sequencing and annotation.</title>
        <authorList>
            <consortium name="The Broad Institute Genomics Platform"/>
            <consortium name="The Broad Institute Genome Sequencing Center for Infectious Disease"/>
            <person name="Wu L."/>
            <person name="Ma J."/>
        </authorList>
    </citation>
    <scope>NUCLEOTIDE SEQUENCE [LARGE SCALE GENOMIC DNA]</scope>
    <source>
        <strain evidence="6">JCM 17925</strain>
    </source>
</reference>
<evidence type="ECO:0000313" key="5">
    <source>
        <dbReference type="EMBL" id="GAA4408452.1"/>
    </source>
</evidence>
<name>A0ABP8KJD6_9BACT</name>
<keyword evidence="6" id="KW-1185">Reference proteome</keyword>